<dbReference type="InterPro" id="IPR038731">
    <property type="entry name" value="RgtA/B/C-like"/>
</dbReference>
<feature type="transmembrane region" description="Helical" evidence="1">
    <location>
        <begin position="140"/>
        <end position="157"/>
    </location>
</feature>
<feature type="domain" description="Glycosyltransferase RgtA/B/C/D-like" evidence="2">
    <location>
        <begin position="69"/>
        <end position="216"/>
    </location>
</feature>
<keyword evidence="1" id="KW-0812">Transmembrane</keyword>
<dbReference type="EMBL" id="MHCH01000039">
    <property type="protein sequence ID" value="OGY16753.1"/>
    <property type="molecule type" value="Genomic_DNA"/>
</dbReference>
<dbReference type="Pfam" id="PF13231">
    <property type="entry name" value="PMT_2"/>
    <property type="match status" value="1"/>
</dbReference>
<evidence type="ECO:0000256" key="1">
    <source>
        <dbReference type="SAM" id="Phobius"/>
    </source>
</evidence>
<feature type="transmembrane region" description="Helical" evidence="1">
    <location>
        <begin position="169"/>
        <end position="199"/>
    </location>
</feature>
<proteinExistence type="predicted"/>
<feature type="transmembrane region" description="Helical" evidence="1">
    <location>
        <begin position="59"/>
        <end position="81"/>
    </location>
</feature>
<evidence type="ECO:0000313" key="4">
    <source>
        <dbReference type="Proteomes" id="UP000177324"/>
    </source>
</evidence>
<evidence type="ECO:0000259" key="2">
    <source>
        <dbReference type="Pfam" id="PF13231"/>
    </source>
</evidence>
<sequence length="526" mass="59783">MILVIFFIITILPLKGLIGPGITDAHDSISHVVRTYSFYESLKQGNIFPRWSQHLNYGYGHPIFMFLYPLPSYFTALFHFLGFSVISSIKLVMASSFMLAGIFAWFWFKELLGKTWPAVIGAAVFQLAPYRFVNLYVRNAFGENTAMLFVPLAFWLFTKLVNQPNRKNLIFASLSLAGLLLSHNAVSLMILPILCFYVLILGANRYTLVAALLGLSLSAFFWLPAWVEGKYTLREVVMRGDTFTDGFVYLRQLVIPSWGYGVSARGPNDGMSFQLGMIQWLAFLIAPVFLVKHLKYKWLVWLFWLAFGFSVFIMLEVSLPVWQMITVIKKFQFPWRWLTITVVAASFLAAVLSRHFKLARAGAVLIVGLLVLQTFWYWQPKGFLPQSEAEIIVDYTGTTDTGESTPLWAIRWQEKPSPQNLGVVWGAPIDYQIHRRDAEIHEYTVTASVTTQISDNTLYFPGWKVYVDGKPVEITYADANWRGEITFPVPPGTHSVRVVFEETKLRRVADAISLVSLTALVGILFI</sequence>
<organism evidence="3 4">
    <name type="scientific">Candidatus Chisholmbacteria bacterium RIFCSPHIGHO2_01_FULL_48_12</name>
    <dbReference type="NCBI Taxonomy" id="1797589"/>
    <lineage>
        <taxon>Bacteria</taxon>
        <taxon>Candidatus Chisholmiibacteriota</taxon>
    </lineage>
</organism>
<feature type="transmembrane region" description="Helical" evidence="1">
    <location>
        <begin position="298"/>
        <end position="315"/>
    </location>
</feature>
<name>A0A1G1VN22_9BACT</name>
<keyword evidence="1" id="KW-1133">Transmembrane helix</keyword>
<feature type="transmembrane region" description="Helical" evidence="1">
    <location>
        <begin position="335"/>
        <end position="352"/>
    </location>
</feature>
<evidence type="ECO:0000313" key="3">
    <source>
        <dbReference type="EMBL" id="OGY16753.1"/>
    </source>
</evidence>
<dbReference type="AlphaFoldDB" id="A0A1G1VN22"/>
<feature type="transmembrane region" description="Helical" evidence="1">
    <location>
        <begin position="359"/>
        <end position="378"/>
    </location>
</feature>
<feature type="transmembrane region" description="Helical" evidence="1">
    <location>
        <begin position="114"/>
        <end position="133"/>
    </location>
</feature>
<accession>A0A1G1VN22</accession>
<protein>
    <recommendedName>
        <fullName evidence="2">Glycosyltransferase RgtA/B/C/D-like domain-containing protein</fullName>
    </recommendedName>
</protein>
<dbReference type="Proteomes" id="UP000177324">
    <property type="component" value="Unassembled WGS sequence"/>
</dbReference>
<feature type="transmembrane region" description="Helical" evidence="1">
    <location>
        <begin position="88"/>
        <end position="108"/>
    </location>
</feature>
<feature type="transmembrane region" description="Helical" evidence="1">
    <location>
        <begin position="271"/>
        <end position="291"/>
    </location>
</feature>
<feature type="transmembrane region" description="Helical" evidence="1">
    <location>
        <begin position="206"/>
        <end position="227"/>
    </location>
</feature>
<gene>
    <name evidence="3" type="ORF">A2784_04690</name>
</gene>
<comment type="caution">
    <text evidence="3">The sequence shown here is derived from an EMBL/GenBank/DDBJ whole genome shotgun (WGS) entry which is preliminary data.</text>
</comment>
<dbReference type="STRING" id="1797589.A2784_04690"/>
<reference evidence="3 4" key="1">
    <citation type="journal article" date="2016" name="Nat. Commun.">
        <title>Thousands of microbial genomes shed light on interconnected biogeochemical processes in an aquifer system.</title>
        <authorList>
            <person name="Anantharaman K."/>
            <person name="Brown C.T."/>
            <person name="Hug L.A."/>
            <person name="Sharon I."/>
            <person name="Castelle C.J."/>
            <person name="Probst A.J."/>
            <person name="Thomas B.C."/>
            <person name="Singh A."/>
            <person name="Wilkins M.J."/>
            <person name="Karaoz U."/>
            <person name="Brodie E.L."/>
            <person name="Williams K.H."/>
            <person name="Hubbard S.S."/>
            <person name="Banfield J.F."/>
        </authorList>
    </citation>
    <scope>NUCLEOTIDE SEQUENCE [LARGE SCALE GENOMIC DNA]</scope>
</reference>
<keyword evidence="1" id="KW-0472">Membrane</keyword>